<proteinExistence type="predicted"/>
<evidence type="ECO:0000313" key="2">
    <source>
        <dbReference type="EMBL" id="KAE9348179.1"/>
    </source>
</evidence>
<comment type="caution">
    <text evidence="2">The sequence shown here is derived from an EMBL/GenBank/DDBJ whole genome shotgun (WGS) entry which is preliminary data.</text>
</comment>
<sequence length="52" mass="5370">MLAAVLAVSSLPSSSPPHRSSPSSLSPPCAAFRAPSARHSPRRAPIQITSAY</sequence>
<feature type="region of interest" description="Disordered" evidence="1">
    <location>
        <begin position="7"/>
        <end position="52"/>
    </location>
</feature>
<protein>
    <submittedName>
        <fullName evidence="2">Uncharacterized protein</fullName>
    </submittedName>
</protein>
<organism evidence="2 3">
    <name type="scientific">Phytophthora rubi</name>
    <dbReference type="NCBI Taxonomy" id="129364"/>
    <lineage>
        <taxon>Eukaryota</taxon>
        <taxon>Sar</taxon>
        <taxon>Stramenopiles</taxon>
        <taxon>Oomycota</taxon>
        <taxon>Peronosporomycetes</taxon>
        <taxon>Peronosporales</taxon>
        <taxon>Peronosporaceae</taxon>
        <taxon>Phytophthora</taxon>
    </lineage>
</organism>
<reference evidence="2 3" key="1">
    <citation type="submission" date="2018-08" db="EMBL/GenBank/DDBJ databases">
        <title>Genomic investigation of the strawberry pathogen Phytophthora fragariae indicates pathogenicity is determined by transcriptional variation in three key races.</title>
        <authorList>
            <person name="Adams T.M."/>
            <person name="Armitage A.D."/>
            <person name="Sobczyk M.K."/>
            <person name="Bates H.J."/>
            <person name="Dunwell J.M."/>
            <person name="Nellist C.F."/>
            <person name="Harrison R.J."/>
        </authorList>
    </citation>
    <scope>NUCLEOTIDE SEQUENCE [LARGE SCALE GENOMIC DNA]</scope>
    <source>
        <strain evidence="2 3">SCRP333</strain>
    </source>
</reference>
<accession>A0A6A4FPJ4</accession>
<evidence type="ECO:0000313" key="3">
    <source>
        <dbReference type="Proteomes" id="UP000434957"/>
    </source>
</evidence>
<keyword evidence="3" id="KW-1185">Reference proteome</keyword>
<gene>
    <name evidence="2" type="ORF">PR003_g6545</name>
</gene>
<feature type="compositionally biased region" description="Low complexity" evidence="1">
    <location>
        <begin position="9"/>
        <end position="38"/>
    </location>
</feature>
<dbReference type="EMBL" id="QXFT01000293">
    <property type="protein sequence ID" value="KAE9348179.1"/>
    <property type="molecule type" value="Genomic_DNA"/>
</dbReference>
<evidence type="ECO:0000256" key="1">
    <source>
        <dbReference type="SAM" id="MobiDB-lite"/>
    </source>
</evidence>
<dbReference type="Proteomes" id="UP000434957">
    <property type="component" value="Unassembled WGS sequence"/>
</dbReference>
<name>A0A6A4FPJ4_9STRA</name>
<dbReference type="AlphaFoldDB" id="A0A6A4FPJ4"/>